<organism evidence="1 2">
    <name type="scientific">Bacillus toyonensis</name>
    <dbReference type="NCBI Taxonomy" id="155322"/>
    <lineage>
        <taxon>Bacteria</taxon>
        <taxon>Bacillati</taxon>
        <taxon>Bacillota</taxon>
        <taxon>Bacilli</taxon>
        <taxon>Bacillales</taxon>
        <taxon>Bacillaceae</taxon>
        <taxon>Bacillus</taxon>
        <taxon>Bacillus cereus group</taxon>
    </lineage>
</organism>
<dbReference type="AlphaFoldDB" id="A0A2B5WY69"/>
<protein>
    <submittedName>
        <fullName evidence="1">Uncharacterized protein</fullName>
    </submittedName>
</protein>
<evidence type="ECO:0000313" key="1">
    <source>
        <dbReference type="EMBL" id="PHD74359.1"/>
    </source>
</evidence>
<accession>A0A2B5WY69</accession>
<dbReference type="Proteomes" id="UP000225997">
    <property type="component" value="Unassembled WGS sequence"/>
</dbReference>
<gene>
    <name evidence="1" type="ORF">COF40_01850</name>
</gene>
<comment type="caution">
    <text evidence="1">The sequence shown here is derived from an EMBL/GenBank/DDBJ whole genome shotgun (WGS) entry which is preliminary data.</text>
</comment>
<dbReference type="EMBL" id="NUSQ01000009">
    <property type="protein sequence ID" value="PHD74359.1"/>
    <property type="molecule type" value="Genomic_DNA"/>
</dbReference>
<sequence length="120" mass="14345">MYFTFQKSGNDFLFTEICQELLNSICQNRDDFIGKTVDTASHIGDQATRNKLKKLYTLAWDQKRVLFYYFPTQTPDIFVVTYLEPQYSYDPKMEIKGRCMPIYKKDIQDLLQHDEQFLVF</sequence>
<evidence type="ECO:0000313" key="2">
    <source>
        <dbReference type="Proteomes" id="UP000225997"/>
    </source>
</evidence>
<reference evidence="1 2" key="1">
    <citation type="submission" date="2017-09" db="EMBL/GenBank/DDBJ databases">
        <title>Large-scale bioinformatics analysis of Bacillus genomes uncovers conserved roles of natural products in bacterial physiology.</title>
        <authorList>
            <consortium name="Agbiome Team Llc"/>
            <person name="Bleich R.M."/>
            <person name="Grubbs K.J."/>
            <person name="Santa Maria K.C."/>
            <person name="Allen S.E."/>
            <person name="Farag S."/>
            <person name="Shank E.A."/>
            <person name="Bowers A."/>
        </authorList>
    </citation>
    <scope>NUCLEOTIDE SEQUENCE [LARGE SCALE GENOMIC DNA]</scope>
    <source>
        <strain evidence="1 2">AFS044250</strain>
    </source>
</reference>
<name>A0A2B5WY69_9BACI</name>
<proteinExistence type="predicted"/>